<proteinExistence type="predicted"/>
<evidence type="ECO:0000313" key="1">
    <source>
        <dbReference type="EMBL" id="PWA58657.1"/>
    </source>
</evidence>
<dbReference type="AlphaFoldDB" id="A0A2U1MBP1"/>
<dbReference type="Proteomes" id="UP000245207">
    <property type="component" value="Unassembled WGS sequence"/>
</dbReference>
<protein>
    <submittedName>
        <fullName evidence="1">Reverse transcriptase zinc-binding domain-containing protein</fullName>
    </submittedName>
</protein>
<name>A0A2U1MBP1_ARTAN</name>
<sequence length="79" mass="9270">MSSMRHNKTIKSVLVRITLAACVYFVWTERNKRLFANEKTDNKELMEKVVNHVRLKLSSLKVRKIAQIVERDGILNEDI</sequence>
<dbReference type="EMBL" id="PKPP01005834">
    <property type="protein sequence ID" value="PWA58657.1"/>
    <property type="molecule type" value="Genomic_DNA"/>
</dbReference>
<gene>
    <name evidence="1" type="ORF">CTI12_AA204570</name>
</gene>
<evidence type="ECO:0000313" key="2">
    <source>
        <dbReference type="Proteomes" id="UP000245207"/>
    </source>
</evidence>
<organism evidence="1 2">
    <name type="scientific">Artemisia annua</name>
    <name type="common">Sweet wormwood</name>
    <dbReference type="NCBI Taxonomy" id="35608"/>
    <lineage>
        <taxon>Eukaryota</taxon>
        <taxon>Viridiplantae</taxon>
        <taxon>Streptophyta</taxon>
        <taxon>Embryophyta</taxon>
        <taxon>Tracheophyta</taxon>
        <taxon>Spermatophyta</taxon>
        <taxon>Magnoliopsida</taxon>
        <taxon>eudicotyledons</taxon>
        <taxon>Gunneridae</taxon>
        <taxon>Pentapetalae</taxon>
        <taxon>asterids</taxon>
        <taxon>campanulids</taxon>
        <taxon>Asterales</taxon>
        <taxon>Asteraceae</taxon>
        <taxon>Asteroideae</taxon>
        <taxon>Anthemideae</taxon>
        <taxon>Artemisiinae</taxon>
        <taxon>Artemisia</taxon>
    </lineage>
</organism>
<keyword evidence="1" id="KW-0548">Nucleotidyltransferase</keyword>
<dbReference type="GO" id="GO:0003964">
    <property type="term" value="F:RNA-directed DNA polymerase activity"/>
    <property type="evidence" value="ECO:0007669"/>
    <property type="project" value="UniProtKB-KW"/>
</dbReference>
<accession>A0A2U1MBP1</accession>
<keyword evidence="2" id="KW-1185">Reference proteome</keyword>
<keyword evidence="1" id="KW-0695">RNA-directed DNA polymerase</keyword>
<comment type="caution">
    <text evidence="1">The sequence shown here is derived from an EMBL/GenBank/DDBJ whole genome shotgun (WGS) entry which is preliminary data.</text>
</comment>
<reference evidence="1 2" key="1">
    <citation type="journal article" date="2018" name="Mol. Plant">
        <title>The genome of Artemisia annua provides insight into the evolution of Asteraceae family and artemisinin biosynthesis.</title>
        <authorList>
            <person name="Shen Q."/>
            <person name="Zhang L."/>
            <person name="Liao Z."/>
            <person name="Wang S."/>
            <person name="Yan T."/>
            <person name="Shi P."/>
            <person name="Liu M."/>
            <person name="Fu X."/>
            <person name="Pan Q."/>
            <person name="Wang Y."/>
            <person name="Lv Z."/>
            <person name="Lu X."/>
            <person name="Zhang F."/>
            <person name="Jiang W."/>
            <person name="Ma Y."/>
            <person name="Chen M."/>
            <person name="Hao X."/>
            <person name="Li L."/>
            <person name="Tang Y."/>
            <person name="Lv G."/>
            <person name="Zhou Y."/>
            <person name="Sun X."/>
            <person name="Brodelius P.E."/>
            <person name="Rose J.K.C."/>
            <person name="Tang K."/>
        </authorList>
    </citation>
    <scope>NUCLEOTIDE SEQUENCE [LARGE SCALE GENOMIC DNA]</scope>
    <source>
        <strain evidence="2">cv. Huhao1</strain>
        <tissue evidence="1">Leaf</tissue>
    </source>
</reference>
<keyword evidence="1" id="KW-0808">Transferase</keyword>
<dbReference type="OrthoDB" id="1692599at2759"/>